<evidence type="ECO:0000313" key="15">
    <source>
        <dbReference type="Proteomes" id="UP000184268"/>
    </source>
</evidence>
<evidence type="ECO:0000256" key="8">
    <source>
        <dbReference type="ARBA" id="ARBA00023239"/>
    </source>
</evidence>
<dbReference type="Pfam" id="PF00590">
    <property type="entry name" value="TP_methylase"/>
    <property type="match status" value="1"/>
</dbReference>
<accession>A0A1M5ZB70</accession>
<dbReference type="PANTHER" id="PTHR45790">
    <property type="entry name" value="SIROHEME SYNTHASE-RELATED"/>
    <property type="match status" value="1"/>
</dbReference>
<evidence type="ECO:0000256" key="7">
    <source>
        <dbReference type="ARBA" id="ARBA00023002"/>
    </source>
</evidence>
<dbReference type="InterPro" id="IPR014777">
    <property type="entry name" value="4pyrrole_Mease_sub1"/>
</dbReference>
<keyword evidence="3" id="KW-0169">Cobalamin biosynthesis</keyword>
<dbReference type="STRING" id="299255.SAMN02745129_0090"/>
<evidence type="ECO:0000256" key="4">
    <source>
        <dbReference type="ARBA" id="ARBA00022603"/>
    </source>
</evidence>
<dbReference type="FunFam" id="3.40.1010.10:FF:000001">
    <property type="entry name" value="Siroheme synthase"/>
    <property type="match status" value="1"/>
</dbReference>
<dbReference type="GO" id="GO:0016491">
    <property type="term" value="F:oxidoreductase activity"/>
    <property type="evidence" value="ECO:0007669"/>
    <property type="project" value="UniProtKB-KW"/>
</dbReference>
<dbReference type="PANTHER" id="PTHR45790:SF1">
    <property type="entry name" value="SIROHEME SYNTHASE"/>
    <property type="match status" value="1"/>
</dbReference>
<dbReference type="InterPro" id="IPR050161">
    <property type="entry name" value="Siro_Cobalamin_biosynth"/>
</dbReference>
<dbReference type="InterPro" id="IPR014776">
    <property type="entry name" value="4pyrrole_Mease_sub2"/>
</dbReference>
<dbReference type="GO" id="GO:0032259">
    <property type="term" value="P:methylation"/>
    <property type="evidence" value="ECO:0007669"/>
    <property type="project" value="UniProtKB-KW"/>
</dbReference>
<comment type="similarity">
    <text evidence="1">Belongs to the precorrin methyltransferase family.</text>
</comment>
<keyword evidence="10" id="KW-0511">Multifunctional enzyme</keyword>
<name>A0A1M5ZB70_9GAMM</name>
<keyword evidence="8" id="KW-0456">Lyase</keyword>
<dbReference type="Gene3D" id="3.30.950.10">
    <property type="entry name" value="Methyltransferase, Cobalt-precorrin-4 Transmethylase, Domain 2"/>
    <property type="match status" value="1"/>
</dbReference>
<evidence type="ECO:0000256" key="1">
    <source>
        <dbReference type="ARBA" id="ARBA00005879"/>
    </source>
</evidence>
<dbReference type="InterPro" id="IPR006366">
    <property type="entry name" value="CobA/CysG_C"/>
</dbReference>
<dbReference type="GO" id="GO:0004851">
    <property type="term" value="F:uroporphyrin-III C-methyltransferase activity"/>
    <property type="evidence" value="ECO:0007669"/>
    <property type="project" value="UniProtKB-EC"/>
</dbReference>
<dbReference type="InterPro" id="IPR035996">
    <property type="entry name" value="4pyrrol_Methylase_sf"/>
</dbReference>
<feature type="domain" description="Tetrapyrrole methylase" evidence="13">
    <location>
        <begin position="95"/>
        <end position="303"/>
    </location>
</feature>
<dbReference type="InterPro" id="IPR000878">
    <property type="entry name" value="4pyrrol_Mease"/>
</dbReference>
<evidence type="ECO:0000256" key="10">
    <source>
        <dbReference type="ARBA" id="ARBA00023268"/>
    </source>
</evidence>
<dbReference type="GO" id="GO:0009236">
    <property type="term" value="P:cobalamin biosynthetic process"/>
    <property type="evidence" value="ECO:0007669"/>
    <property type="project" value="UniProtKB-KW"/>
</dbReference>
<keyword evidence="9" id="KW-0627">Porphyrin biosynthesis</keyword>
<keyword evidence="4 14" id="KW-0489">Methyltransferase</keyword>
<dbReference type="GO" id="GO:0019354">
    <property type="term" value="P:siroheme biosynthetic process"/>
    <property type="evidence" value="ECO:0007669"/>
    <property type="project" value="UniProtKB-UniPathway"/>
</dbReference>
<evidence type="ECO:0000256" key="6">
    <source>
        <dbReference type="ARBA" id="ARBA00022691"/>
    </source>
</evidence>
<proteinExistence type="inferred from homology"/>
<evidence type="ECO:0000256" key="9">
    <source>
        <dbReference type="ARBA" id="ARBA00023244"/>
    </source>
</evidence>
<keyword evidence="15" id="KW-1185">Reference proteome</keyword>
<dbReference type="EC" id="2.1.1.107" evidence="2"/>
<evidence type="ECO:0000313" key="14">
    <source>
        <dbReference type="EMBL" id="SHI21153.1"/>
    </source>
</evidence>
<gene>
    <name evidence="14" type="ORF">SAMN02745129_0090</name>
</gene>
<dbReference type="Proteomes" id="UP000184268">
    <property type="component" value="Unassembled WGS sequence"/>
</dbReference>
<evidence type="ECO:0000256" key="12">
    <source>
        <dbReference type="ARBA" id="ARBA00060548"/>
    </source>
</evidence>
<dbReference type="FunFam" id="3.30.950.10:FF:000001">
    <property type="entry name" value="Siroheme synthase"/>
    <property type="match status" value="1"/>
</dbReference>
<evidence type="ECO:0000256" key="2">
    <source>
        <dbReference type="ARBA" id="ARBA00012162"/>
    </source>
</evidence>
<dbReference type="GO" id="GO:0016829">
    <property type="term" value="F:lyase activity"/>
    <property type="evidence" value="ECO:0007669"/>
    <property type="project" value="UniProtKB-KW"/>
</dbReference>
<keyword evidence="7" id="KW-0560">Oxidoreductase</keyword>
<dbReference type="AlphaFoldDB" id="A0A1M5ZB70"/>
<evidence type="ECO:0000259" key="13">
    <source>
        <dbReference type="Pfam" id="PF00590"/>
    </source>
</evidence>
<dbReference type="PROSITE" id="PS00839">
    <property type="entry name" value="SUMT_1"/>
    <property type="match status" value="1"/>
</dbReference>
<comment type="pathway">
    <text evidence="11">Porphyrin-containing compound metabolism; siroheme biosynthesis; precorrin-2 from uroporphyrinogen III: step 1/1.</text>
</comment>
<sequence>MAPLLSLLPPMVQCTKATPGCDATVHSPAPLPGDNAAMCFIRRARKARQTGFFGHPIHWRLGLAPLLLCRALPVTRNRQEGAMAHTPKPSEEARVSLVGAGPGDPDLLTVKALRCIQQADVILYDNLVSEAIRDLFPKDSTALFVGKSKHRHGIGQHRLNDLIVQLAQQGLQVCRLKGGDPFVFGRGSEEMLALHQAGIATEVVPGITAASGCTSYAGIPLTHRGLAQACTLVTGHGESELDLDWAGLARGNQTLVFYMGLSQLERISATLQRYGMAASTPAALIEQGCRPEQRLVTATLAELPLQAKQHGLASPTLIVIGEVVSLSAALAWFGAPSQTLPAALTA</sequence>
<comment type="pathway">
    <text evidence="12">Cofactor biosynthesis; adenosylcobalamin biosynthesis; precorrin-2 from uroporphyrinogen III: step 1/1.</text>
</comment>
<evidence type="ECO:0000256" key="11">
    <source>
        <dbReference type="ARBA" id="ARBA00025705"/>
    </source>
</evidence>
<dbReference type="Gene3D" id="3.40.1010.10">
    <property type="entry name" value="Cobalt-precorrin-4 Transmethylase, Domain 1"/>
    <property type="match status" value="1"/>
</dbReference>
<reference evidence="14 15" key="1">
    <citation type="submission" date="2016-11" db="EMBL/GenBank/DDBJ databases">
        <authorList>
            <person name="Jaros S."/>
            <person name="Januszkiewicz K."/>
            <person name="Wedrychowicz H."/>
        </authorList>
    </citation>
    <scope>NUCLEOTIDE SEQUENCE [LARGE SCALE GENOMIC DNA]</scope>
    <source>
        <strain evidence="14 15">DSM 16917</strain>
    </source>
</reference>
<dbReference type="EMBL" id="FQXG01000010">
    <property type="protein sequence ID" value="SHI21153.1"/>
    <property type="molecule type" value="Genomic_DNA"/>
</dbReference>
<keyword evidence="6" id="KW-0949">S-adenosyl-L-methionine</keyword>
<protein>
    <recommendedName>
        <fullName evidence="2">uroporphyrinogen-III C-methyltransferase</fullName>
        <ecNumber evidence="2">2.1.1.107</ecNumber>
    </recommendedName>
</protein>
<keyword evidence="5 14" id="KW-0808">Transferase</keyword>
<dbReference type="SUPFAM" id="SSF53790">
    <property type="entry name" value="Tetrapyrrole methylase"/>
    <property type="match status" value="1"/>
</dbReference>
<organism evidence="14 15">
    <name type="scientific">Ferrimonas marina</name>
    <dbReference type="NCBI Taxonomy" id="299255"/>
    <lineage>
        <taxon>Bacteria</taxon>
        <taxon>Pseudomonadati</taxon>
        <taxon>Pseudomonadota</taxon>
        <taxon>Gammaproteobacteria</taxon>
        <taxon>Alteromonadales</taxon>
        <taxon>Ferrimonadaceae</taxon>
        <taxon>Ferrimonas</taxon>
    </lineage>
</organism>
<dbReference type="UniPathway" id="UPA00262">
    <property type="reaction ID" value="UER00211"/>
</dbReference>
<dbReference type="NCBIfam" id="NF004790">
    <property type="entry name" value="PRK06136.1"/>
    <property type="match status" value="1"/>
</dbReference>
<evidence type="ECO:0000256" key="5">
    <source>
        <dbReference type="ARBA" id="ARBA00022679"/>
    </source>
</evidence>
<dbReference type="NCBIfam" id="TIGR01469">
    <property type="entry name" value="cobA_cysG_Cterm"/>
    <property type="match status" value="1"/>
</dbReference>
<dbReference type="CDD" id="cd11642">
    <property type="entry name" value="SUMT"/>
    <property type="match status" value="1"/>
</dbReference>
<evidence type="ECO:0000256" key="3">
    <source>
        <dbReference type="ARBA" id="ARBA00022573"/>
    </source>
</evidence>
<dbReference type="InterPro" id="IPR003043">
    <property type="entry name" value="Uropor_MeTrfase_CS"/>
</dbReference>